<dbReference type="PANTHER" id="PTHR30383">
    <property type="entry name" value="THIOESTERASE 1/PROTEASE 1/LYSOPHOSPHOLIPASE L1"/>
    <property type="match status" value="1"/>
</dbReference>
<dbReference type="CDD" id="cd01834">
    <property type="entry name" value="SGNH_hydrolase_like_2"/>
    <property type="match status" value="1"/>
</dbReference>
<dbReference type="SUPFAM" id="SSF52266">
    <property type="entry name" value="SGNH hydrolase"/>
    <property type="match status" value="1"/>
</dbReference>
<comment type="caution">
    <text evidence="3">The sequence shown here is derived from an EMBL/GenBank/DDBJ whole genome shotgun (WGS) entry which is preliminary data.</text>
</comment>
<dbReference type="Pfam" id="PF13472">
    <property type="entry name" value="Lipase_GDSL_2"/>
    <property type="match status" value="1"/>
</dbReference>
<evidence type="ECO:0000313" key="4">
    <source>
        <dbReference type="Proteomes" id="UP000588604"/>
    </source>
</evidence>
<feature type="chain" id="PRO_5032733720" evidence="1">
    <location>
        <begin position="24"/>
        <end position="310"/>
    </location>
</feature>
<dbReference type="InterPro" id="IPR013830">
    <property type="entry name" value="SGNH_hydro"/>
</dbReference>
<protein>
    <submittedName>
        <fullName evidence="3">Lysophospholipase L1-like esterase</fullName>
    </submittedName>
</protein>
<dbReference type="GO" id="GO:0004622">
    <property type="term" value="F:phosphatidylcholine lysophospholipase activity"/>
    <property type="evidence" value="ECO:0007669"/>
    <property type="project" value="TreeGrafter"/>
</dbReference>
<gene>
    <name evidence="3" type="ORF">FHS59_000534</name>
</gene>
<evidence type="ECO:0000259" key="2">
    <source>
        <dbReference type="Pfam" id="PF13472"/>
    </source>
</evidence>
<dbReference type="InterPro" id="IPR051532">
    <property type="entry name" value="Ester_Hydrolysis_Enzymes"/>
</dbReference>
<evidence type="ECO:0000256" key="1">
    <source>
        <dbReference type="SAM" id="SignalP"/>
    </source>
</evidence>
<keyword evidence="4" id="KW-1185">Reference proteome</keyword>
<dbReference type="RefSeq" id="WP_184492866.1">
    <property type="nucleotide sequence ID" value="NZ_JACIJO010000001.1"/>
</dbReference>
<name>A0A841MHX2_9BACT</name>
<organism evidence="3 4">
    <name type="scientific">Algoriphagus iocasae</name>
    <dbReference type="NCBI Taxonomy" id="1836499"/>
    <lineage>
        <taxon>Bacteria</taxon>
        <taxon>Pseudomonadati</taxon>
        <taxon>Bacteroidota</taxon>
        <taxon>Cytophagia</taxon>
        <taxon>Cytophagales</taxon>
        <taxon>Cyclobacteriaceae</taxon>
        <taxon>Algoriphagus</taxon>
    </lineage>
</organism>
<dbReference type="Gene3D" id="3.40.50.1110">
    <property type="entry name" value="SGNH hydrolase"/>
    <property type="match status" value="1"/>
</dbReference>
<proteinExistence type="predicted"/>
<dbReference type="EMBL" id="JACIJO010000001">
    <property type="protein sequence ID" value="MBB6324919.1"/>
    <property type="molecule type" value="Genomic_DNA"/>
</dbReference>
<evidence type="ECO:0000313" key="3">
    <source>
        <dbReference type="EMBL" id="MBB6324919.1"/>
    </source>
</evidence>
<feature type="signal peptide" evidence="1">
    <location>
        <begin position="1"/>
        <end position="23"/>
    </location>
</feature>
<dbReference type="Proteomes" id="UP000588604">
    <property type="component" value="Unassembled WGS sequence"/>
</dbReference>
<reference evidence="3 4" key="1">
    <citation type="submission" date="2020-08" db="EMBL/GenBank/DDBJ databases">
        <title>Genomic Encyclopedia of Type Strains, Phase IV (KMG-IV): sequencing the most valuable type-strain genomes for metagenomic binning, comparative biology and taxonomic classification.</title>
        <authorList>
            <person name="Goeker M."/>
        </authorList>
    </citation>
    <scope>NUCLEOTIDE SEQUENCE [LARGE SCALE GENOMIC DNA]</scope>
    <source>
        <strain evidence="3 4">DSM 102044</strain>
    </source>
</reference>
<accession>A0A841MHX2</accession>
<sequence>MSLKKTVFPILIACLFFFQPSFGQENFNNPTDTKQILFLGNSITYAGQYIAFVETYYRIKHPNSSIEWLNLGLPSETVSGLSEEGHAGGAFPRPDLHERLDRIFEQIQPDFVFANYGMNDGIYLPLNDDRFASYKSGIEWLNQKIDSIAAAAIFVTPPVFDPIKGEAYANVLDIYSDWLISKRYTDYWKVIDLHWPMRKFLEDQRKTDPTYFLAKDGIHPGETGHWLMAKPILEYLGENVGEFDSFQEAIATEENAPELLMLITQKQAILRDAWLKSTGHQRPGLAKGLPLNEAMEQVEKLEQKIQQLLN</sequence>
<dbReference type="PANTHER" id="PTHR30383:SF5">
    <property type="entry name" value="SGNH HYDROLASE-TYPE ESTERASE DOMAIN-CONTAINING PROTEIN"/>
    <property type="match status" value="1"/>
</dbReference>
<dbReference type="InterPro" id="IPR036514">
    <property type="entry name" value="SGNH_hydro_sf"/>
</dbReference>
<feature type="domain" description="SGNH hydrolase-type esterase" evidence="2">
    <location>
        <begin position="38"/>
        <end position="226"/>
    </location>
</feature>
<dbReference type="AlphaFoldDB" id="A0A841MHX2"/>
<keyword evidence="1" id="KW-0732">Signal</keyword>